<accession>A0A1W1ZPW4</accession>
<keyword evidence="1" id="KW-0812">Transmembrane</keyword>
<evidence type="ECO:0000256" key="1">
    <source>
        <dbReference type="SAM" id="Phobius"/>
    </source>
</evidence>
<protein>
    <submittedName>
        <fullName evidence="2">Uncharacterized protein</fullName>
    </submittedName>
</protein>
<feature type="transmembrane region" description="Helical" evidence="1">
    <location>
        <begin position="9"/>
        <end position="28"/>
    </location>
</feature>
<keyword evidence="3" id="KW-1185">Reference proteome</keyword>
<keyword evidence="1" id="KW-0472">Membrane</keyword>
<organism evidence="2 3">
    <name type="scientific">Primorskyibacter flagellatus</name>
    <dbReference type="NCBI Taxonomy" id="1387277"/>
    <lineage>
        <taxon>Bacteria</taxon>
        <taxon>Pseudomonadati</taxon>
        <taxon>Pseudomonadota</taxon>
        <taxon>Alphaproteobacteria</taxon>
        <taxon>Rhodobacterales</taxon>
        <taxon>Roseobacteraceae</taxon>
        <taxon>Primorskyibacter</taxon>
    </lineage>
</organism>
<dbReference type="STRING" id="1387277.SAMN06295998_10263"/>
<dbReference type="Proteomes" id="UP000192330">
    <property type="component" value="Unassembled WGS sequence"/>
</dbReference>
<evidence type="ECO:0000313" key="2">
    <source>
        <dbReference type="EMBL" id="SMC50444.1"/>
    </source>
</evidence>
<dbReference type="EMBL" id="FWYD01000002">
    <property type="protein sequence ID" value="SMC50444.1"/>
    <property type="molecule type" value="Genomic_DNA"/>
</dbReference>
<keyword evidence="1" id="KW-1133">Transmembrane helix</keyword>
<evidence type="ECO:0000313" key="3">
    <source>
        <dbReference type="Proteomes" id="UP000192330"/>
    </source>
</evidence>
<sequence length="29" mass="2982">MAGTALQKIAYILLLVVLCGVSSGWFGGL</sequence>
<proteinExistence type="predicted"/>
<gene>
    <name evidence="2" type="ORF">SAMN06295998_10263</name>
</gene>
<reference evidence="2 3" key="1">
    <citation type="submission" date="2017-04" db="EMBL/GenBank/DDBJ databases">
        <authorList>
            <person name="Afonso C.L."/>
            <person name="Miller P.J."/>
            <person name="Scott M.A."/>
            <person name="Spackman E."/>
            <person name="Goraichik I."/>
            <person name="Dimitrov K.M."/>
            <person name="Suarez D.L."/>
            <person name="Swayne D.E."/>
        </authorList>
    </citation>
    <scope>NUCLEOTIDE SEQUENCE [LARGE SCALE GENOMIC DNA]</scope>
    <source>
        <strain evidence="2 3">CGMCC 1.12644</strain>
    </source>
</reference>
<dbReference type="AlphaFoldDB" id="A0A1W1ZPW4"/>
<name>A0A1W1ZPW4_9RHOB</name>